<dbReference type="AlphaFoldDB" id="A0A1W2F292"/>
<accession>A0A1W2F292</accession>
<evidence type="ECO:0000313" key="3">
    <source>
        <dbReference type="Proteomes" id="UP000192678"/>
    </source>
</evidence>
<sequence>MDLNYINTMNSKKISITSILVAGALSMAIAQEKTKPEETEVYTPVPKIVQAAGVFSPAPSDAIILFDGKDLSKWVMTNDRDKPAVWPVANKVFTVKKGPGSGNIETKQSFGNYQLHMEWQVPANIQGKGQGRGNGGLFLASLGKGDAGYELQILDSYKNDTYTNGQAGSIYKQSVPLANPTNKPGQWNSYDVIWIAPTFNDDKSLKTPARVTVLFNGVLIQNNFELKGPTQYIGDPAYKQAHGPSPIKLQTHGDPSAPISFRNIWIREL</sequence>
<keyword evidence="3" id="KW-1185">Reference proteome</keyword>
<protein>
    <recommendedName>
        <fullName evidence="1">3-keto-alpha-glucoside-1,2-lyase/3-keto-2-hydroxy-glucal hydratase domain-containing protein</fullName>
    </recommendedName>
</protein>
<evidence type="ECO:0000313" key="2">
    <source>
        <dbReference type="EMBL" id="SMD16021.1"/>
    </source>
</evidence>
<proteinExistence type="predicted"/>
<dbReference type="Proteomes" id="UP000192678">
    <property type="component" value="Unassembled WGS sequence"/>
</dbReference>
<dbReference type="Pfam" id="PF06439">
    <property type="entry name" value="3keto-disac_hyd"/>
    <property type="match status" value="1"/>
</dbReference>
<dbReference type="GO" id="GO:0016787">
    <property type="term" value="F:hydrolase activity"/>
    <property type="evidence" value="ECO:0007669"/>
    <property type="project" value="InterPro"/>
</dbReference>
<name>A0A1W2F292_9SPHI</name>
<organism evidence="2 3">
    <name type="scientific">Pedobacter nyackensis</name>
    <dbReference type="NCBI Taxonomy" id="475255"/>
    <lineage>
        <taxon>Bacteria</taxon>
        <taxon>Pseudomonadati</taxon>
        <taxon>Bacteroidota</taxon>
        <taxon>Sphingobacteriia</taxon>
        <taxon>Sphingobacteriales</taxon>
        <taxon>Sphingobacteriaceae</taxon>
        <taxon>Pedobacter</taxon>
    </lineage>
</organism>
<dbReference type="Gene3D" id="2.60.120.560">
    <property type="entry name" value="Exo-inulinase, domain 1"/>
    <property type="match status" value="1"/>
</dbReference>
<feature type="domain" description="3-keto-alpha-glucoside-1,2-lyase/3-keto-2-hydroxy-glucal hydratase" evidence="1">
    <location>
        <begin position="62"/>
        <end position="267"/>
    </location>
</feature>
<gene>
    <name evidence="2" type="ORF">SAMN04488101_1193</name>
</gene>
<evidence type="ECO:0000259" key="1">
    <source>
        <dbReference type="Pfam" id="PF06439"/>
    </source>
</evidence>
<reference evidence="2 3" key="1">
    <citation type="submission" date="2017-04" db="EMBL/GenBank/DDBJ databases">
        <authorList>
            <person name="Afonso C.L."/>
            <person name="Miller P.J."/>
            <person name="Scott M.A."/>
            <person name="Spackman E."/>
            <person name="Goraichik I."/>
            <person name="Dimitrov K.M."/>
            <person name="Suarez D.L."/>
            <person name="Swayne D.E."/>
        </authorList>
    </citation>
    <scope>NUCLEOTIDE SEQUENCE [LARGE SCALE GENOMIC DNA]</scope>
    <source>
        <strain evidence="2 3">DSM 19625</strain>
    </source>
</reference>
<dbReference type="STRING" id="475255.SAMN04488101_1193"/>
<dbReference type="InterPro" id="IPR010496">
    <property type="entry name" value="AL/BT2_dom"/>
</dbReference>
<dbReference type="EMBL" id="FWYB01000019">
    <property type="protein sequence ID" value="SMD16021.1"/>
    <property type="molecule type" value="Genomic_DNA"/>
</dbReference>